<dbReference type="EMBL" id="FNGS01000002">
    <property type="protein sequence ID" value="SDL52491.1"/>
    <property type="molecule type" value="Genomic_DNA"/>
</dbReference>
<keyword evidence="2" id="KW-1185">Reference proteome</keyword>
<organism evidence="1 2">
    <name type="scientific">Siphonobacter aquaeclarae</name>
    <dbReference type="NCBI Taxonomy" id="563176"/>
    <lineage>
        <taxon>Bacteria</taxon>
        <taxon>Pseudomonadati</taxon>
        <taxon>Bacteroidota</taxon>
        <taxon>Cytophagia</taxon>
        <taxon>Cytophagales</taxon>
        <taxon>Cytophagaceae</taxon>
        <taxon>Siphonobacter</taxon>
    </lineage>
</organism>
<dbReference type="GO" id="GO:0006260">
    <property type="term" value="P:DNA replication"/>
    <property type="evidence" value="ECO:0007669"/>
    <property type="project" value="InterPro"/>
</dbReference>
<dbReference type="SUPFAM" id="SSF102220">
    <property type="entry name" value="DNA polymerase III psi subunit"/>
    <property type="match status" value="1"/>
</dbReference>
<gene>
    <name evidence="1" type="ORF">SAMN04488090_1118</name>
</gene>
<evidence type="ECO:0000313" key="1">
    <source>
        <dbReference type="EMBL" id="SDL52491.1"/>
    </source>
</evidence>
<dbReference type="AlphaFoldDB" id="A0A1G9KRZ8"/>
<accession>A0A1G9KRZ8</accession>
<dbReference type="GO" id="GO:0008408">
    <property type="term" value="F:3'-5' exonuclease activity"/>
    <property type="evidence" value="ECO:0007669"/>
    <property type="project" value="InterPro"/>
</dbReference>
<proteinExistence type="predicted"/>
<dbReference type="InterPro" id="IPR036654">
    <property type="entry name" value="DNA_pol_III_psi_sf"/>
</dbReference>
<dbReference type="GO" id="GO:0003887">
    <property type="term" value="F:DNA-directed DNA polymerase activity"/>
    <property type="evidence" value="ECO:0007669"/>
    <property type="project" value="InterPro"/>
</dbReference>
<protein>
    <submittedName>
        <fullName evidence="1">DNA polymerase III, psi subunit</fullName>
    </submittedName>
</protein>
<name>A0A1G9KRZ8_9BACT</name>
<reference evidence="1 2" key="1">
    <citation type="submission" date="2016-10" db="EMBL/GenBank/DDBJ databases">
        <authorList>
            <person name="de Groot N.N."/>
        </authorList>
    </citation>
    <scope>NUCLEOTIDE SEQUENCE [LARGE SCALE GENOMIC DNA]</scope>
    <source>
        <strain evidence="1 2">DSM 21668</strain>
    </source>
</reference>
<dbReference type="InterPro" id="IPR004615">
    <property type="entry name" value="DNA_pol_III_psi"/>
</dbReference>
<dbReference type="Proteomes" id="UP000198901">
    <property type="component" value="Unassembled WGS sequence"/>
</dbReference>
<dbReference type="Pfam" id="PF03603">
    <property type="entry name" value="DNA_III_psi"/>
    <property type="match status" value="1"/>
</dbReference>
<sequence length="197" mass="21703">MPYFCSMRDSAFLQQLFAGEQVFLIPEPDDVSPEIPVPAAAAPVVAAEQPVEEPVAEAPVAAPVPDPIPATPVAEPLPAAFRHQVLILVDNPSAEDLTLLENILKAVNLSLDSVELLDLAKVAGLRYKELLNDQYLHHLLSFGVPLKKVGLQIFLMPYQARQVEGVQFLLVDPLQDIQADKDKKKALWRVLKQLFTI</sequence>
<dbReference type="STRING" id="563176.SAMN04488090_1118"/>
<dbReference type="OrthoDB" id="893215at2"/>
<evidence type="ECO:0000313" key="2">
    <source>
        <dbReference type="Proteomes" id="UP000198901"/>
    </source>
</evidence>